<sequence length="264" mass="29367">MKMRNKGKVHPSPSSSSSSSNPTHPHNNNNKDALSVLNLLPAAILAILSVLSLEDREVLAYMITRSIKTTGPSAFLDEKQSKKNNSKKSAANIYGNAQNLHRSTPLFDCECFDCYTSYWFRWDSSPNRELIHQAIEAFEEHLNNGELSRKGKSKRREKMGRRGIDKFVDFGSPEIQERPPQDEVFLPADGVVVSESSTGESGRVVVKEEEDKEEDLVVETTPETALVLRGAAPAINHKGLARKVLPDVLGLLNSRLWSLWSPNA</sequence>
<feature type="compositionally biased region" description="Low complexity" evidence="1">
    <location>
        <begin position="10"/>
        <end position="30"/>
    </location>
</feature>
<dbReference type="PANTHER" id="PTHR31903">
    <property type="entry name" value="F12F1.11-RELATED"/>
    <property type="match status" value="1"/>
</dbReference>
<organism evidence="3 4">
    <name type="scientific">Cinchona calisaya</name>
    <dbReference type="NCBI Taxonomy" id="153742"/>
    <lineage>
        <taxon>Eukaryota</taxon>
        <taxon>Viridiplantae</taxon>
        <taxon>Streptophyta</taxon>
        <taxon>Embryophyta</taxon>
        <taxon>Tracheophyta</taxon>
        <taxon>Spermatophyta</taxon>
        <taxon>Magnoliopsida</taxon>
        <taxon>eudicotyledons</taxon>
        <taxon>Gunneridae</taxon>
        <taxon>Pentapetalae</taxon>
        <taxon>asterids</taxon>
        <taxon>lamiids</taxon>
        <taxon>Gentianales</taxon>
        <taxon>Rubiaceae</taxon>
        <taxon>Cinchonoideae</taxon>
        <taxon>Cinchoneae</taxon>
        <taxon>Cinchona</taxon>
    </lineage>
</organism>
<dbReference type="AlphaFoldDB" id="A0ABD2YYN7"/>
<keyword evidence="2" id="KW-0472">Membrane</keyword>
<dbReference type="Proteomes" id="UP001630127">
    <property type="component" value="Unassembled WGS sequence"/>
</dbReference>
<name>A0ABD2YYN7_9GENT</name>
<feature type="region of interest" description="Disordered" evidence="1">
    <location>
        <begin position="1"/>
        <end position="30"/>
    </location>
</feature>
<keyword evidence="4" id="KW-1185">Reference proteome</keyword>
<keyword evidence="2" id="KW-0812">Transmembrane</keyword>
<reference evidence="3 4" key="1">
    <citation type="submission" date="2024-11" db="EMBL/GenBank/DDBJ databases">
        <title>A near-complete genome assembly of Cinchona calisaya.</title>
        <authorList>
            <person name="Lian D.C."/>
            <person name="Zhao X.W."/>
            <person name="Wei L."/>
        </authorList>
    </citation>
    <scope>NUCLEOTIDE SEQUENCE [LARGE SCALE GENOMIC DNA]</scope>
    <source>
        <tissue evidence="3">Nenye</tissue>
    </source>
</reference>
<evidence type="ECO:0000256" key="2">
    <source>
        <dbReference type="SAM" id="Phobius"/>
    </source>
</evidence>
<gene>
    <name evidence="3" type="ORF">ACH5RR_030865</name>
</gene>
<accession>A0ABD2YYN7</accession>
<keyword evidence="2" id="KW-1133">Transmembrane helix</keyword>
<evidence type="ECO:0000313" key="3">
    <source>
        <dbReference type="EMBL" id="KAL3511464.1"/>
    </source>
</evidence>
<protein>
    <submittedName>
        <fullName evidence="3">Uncharacterized protein</fullName>
    </submittedName>
</protein>
<evidence type="ECO:0000313" key="4">
    <source>
        <dbReference type="Proteomes" id="UP001630127"/>
    </source>
</evidence>
<dbReference type="EMBL" id="JBJUIK010000012">
    <property type="protein sequence ID" value="KAL3511464.1"/>
    <property type="molecule type" value="Genomic_DNA"/>
</dbReference>
<feature type="transmembrane region" description="Helical" evidence="2">
    <location>
        <begin position="33"/>
        <end position="53"/>
    </location>
</feature>
<comment type="caution">
    <text evidence="3">The sequence shown here is derived from an EMBL/GenBank/DDBJ whole genome shotgun (WGS) entry which is preliminary data.</text>
</comment>
<dbReference type="PANTHER" id="PTHR31903:SF4">
    <property type="entry name" value="OS11G0490300 PROTEIN"/>
    <property type="match status" value="1"/>
</dbReference>
<proteinExistence type="predicted"/>
<evidence type="ECO:0000256" key="1">
    <source>
        <dbReference type="SAM" id="MobiDB-lite"/>
    </source>
</evidence>